<gene>
    <name evidence="2" type="ORF">FHS83_000925</name>
</gene>
<dbReference type="GO" id="GO:0003677">
    <property type="term" value="F:DNA binding"/>
    <property type="evidence" value="ECO:0007669"/>
    <property type="project" value="UniProtKB-KW"/>
</dbReference>
<dbReference type="InterPro" id="IPR009061">
    <property type="entry name" value="DNA-bd_dom_put_sf"/>
</dbReference>
<evidence type="ECO:0000259" key="1">
    <source>
        <dbReference type="Pfam" id="PF12728"/>
    </source>
</evidence>
<dbReference type="Proteomes" id="UP000570514">
    <property type="component" value="Unassembled WGS sequence"/>
</dbReference>
<evidence type="ECO:0000313" key="3">
    <source>
        <dbReference type="Proteomes" id="UP000570514"/>
    </source>
</evidence>
<dbReference type="InterPro" id="IPR041657">
    <property type="entry name" value="HTH_17"/>
</dbReference>
<accession>A0A846MX95</accession>
<comment type="caution">
    <text evidence="2">The sequence shown here is derived from an EMBL/GenBank/DDBJ whole genome shotgun (WGS) entry which is preliminary data.</text>
</comment>
<dbReference type="SUPFAM" id="SSF46955">
    <property type="entry name" value="Putative DNA-binding domain"/>
    <property type="match status" value="1"/>
</dbReference>
<keyword evidence="2" id="KW-0238">DNA-binding</keyword>
<dbReference type="RefSeq" id="WP_167081376.1">
    <property type="nucleotide sequence ID" value="NZ_BAAADC010000001.1"/>
</dbReference>
<reference evidence="2 3" key="1">
    <citation type="submission" date="2020-03" db="EMBL/GenBank/DDBJ databases">
        <title>Genomic Encyclopedia of Type Strains, Phase IV (KMG-IV): sequencing the most valuable type-strain genomes for metagenomic binning, comparative biology and taxonomic classification.</title>
        <authorList>
            <person name="Goeker M."/>
        </authorList>
    </citation>
    <scope>NUCLEOTIDE SEQUENCE [LARGE SCALE GENOMIC DNA]</scope>
    <source>
        <strain evidence="2 3">DSM 19867</strain>
    </source>
</reference>
<organism evidence="2 3">
    <name type="scientific">Rhizomicrobium palustre</name>
    <dbReference type="NCBI Taxonomy" id="189966"/>
    <lineage>
        <taxon>Bacteria</taxon>
        <taxon>Pseudomonadati</taxon>
        <taxon>Pseudomonadota</taxon>
        <taxon>Alphaproteobacteria</taxon>
        <taxon>Micropepsales</taxon>
        <taxon>Micropepsaceae</taxon>
        <taxon>Rhizomicrobium</taxon>
    </lineage>
</organism>
<name>A0A846MX95_9PROT</name>
<evidence type="ECO:0000313" key="2">
    <source>
        <dbReference type="EMBL" id="NIK87607.1"/>
    </source>
</evidence>
<feature type="domain" description="Helix-turn-helix" evidence="1">
    <location>
        <begin position="5"/>
        <end position="55"/>
    </location>
</feature>
<dbReference type="EMBL" id="JAASRM010000001">
    <property type="protein sequence ID" value="NIK87607.1"/>
    <property type="molecule type" value="Genomic_DNA"/>
</dbReference>
<proteinExistence type="predicted"/>
<dbReference type="AlphaFoldDB" id="A0A846MX95"/>
<sequence length="72" mass="7988">MEDRLLRPRDAAVMLGLSESTLAKMRLSGGGPEYLKLGRSIRYTRKSIDAWVTARARRSTSDTGNHNLAVGR</sequence>
<protein>
    <submittedName>
        <fullName evidence="2">Putative DNA-binding transcriptional regulator AlpA</fullName>
    </submittedName>
</protein>
<keyword evidence="3" id="KW-1185">Reference proteome</keyword>
<dbReference type="Pfam" id="PF12728">
    <property type="entry name" value="HTH_17"/>
    <property type="match status" value="1"/>
</dbReference>